<feature type="compositionally biased region" description="Gly residues" evidence="1">
    <location>
        <begin position="343"/>
        <end position="358"/>
    </location>
</feature>
<proteinExistence type="predicted"/>
<protein>
    <submittedName>
        <fullName evidence="2">LAME_0H11958g1_1</fullName>
    </submittedName>
</protein>
<evidence type="ECO:0000313" key="2">
    <source>
        <dbReference type="EMBL" id="SCV03630.1"/>
    </source>
</evidence>
<organism evidence="2 3">
    <name type="scientific">Lachancea meyersii CBS 8951</name>
    <dbReference type="NCBI Taxonomy" id="1266667"/>
    <lineage>
        <taxon>Eukaryota</taxon>
        <taxon>Fungi</taxon>
        <taxon>Dikarya</taxon>
        <taxon>Ascomycota</taxon>
        <taxon>Saccharomycotina</taxon>
        <taxon>Saccharomycetes</taxon>
        <taxon>Saccharomycetales</taxon>
        <taxon>Saccharomycetaceae</taxon>
        <taxon>Lachancea</taxon>
    </lineage>
</organism>
<reference evidence="3" key="1">
    <citation type="submission" date="2016-03" db="EMBL/GenBank/DDBJ databases">
        <authorList>
            <person name="Devillers Hugo."/>
        </authorList>
    </citation>
    <scope>NUCLEOTIDE SEQUENCE [LARGE SCALE GENOMIC DNA]</scope>
</reference>
<evidence type="ECO:0000313" key="3">
    <source>
        <dbReference type="Proteomes" id="UP000191144"/>
    </source>
</evidence>
<dbReference type="AlphaFoldDB" id="A0A1G4KGJ8"/>
<gene>
    <name evidence="2" type="ORF">LAME_0H11958G</name>
</gene>
<dbReference type="OrthoDB" id="48651at2759"/>
<keyword evidence="3" id="KW-1185">Reference proteome</keyword>
<feature type="compositionally biased region" description="Basic and acidic residues" evidence="1">
    <location>
        <begin position="309"/>
        <end position="327"/>
    </location>
</feature>
<feature type="compositionally biased region" description="Basic and acidic residues" evidence="1">
    <location>
        <begin position="386"/>
        <end position="401"/>
    </location>
</feature>
<feature type="compositionally biased region" description="Basic and acidic residues" evidence="1">
    <location>
        <begin position="453"/>
        <end position="463"/>
    </location>
</feature>
<feature type="compositionally biased region" description="Basic and acidic residues" evidence="1">
    <location>
        <begin position="359"/>
        <end position="375"/>
    </location>
</feature>
<accession>A0A1G4KGJ8</accession>
<name>A0A1G4KGJ8_9SACH</name>
<dbReference type="Proteomes" id="UP000191144">
    <property type="component" value="Chromosome H"/>
</dbReference>
<dbReference type="EMBL" id="LT598480">
    <property type="protein sequence ID" value="SCV03630.1"/>
    <property type="molecule type" value="Genomic_DNA"/>
</dbReference>
<feature type="region of interest" description="Disordered" evidence="1">
    <location>
        <begin position="279"/>
        <end position="463"/>
    </location>
</feature>
<evidence type="ECO:0000256" key="1">
    <source>
        <dbReference type="SAM" id="MobiDB-lite"/>
    </source>
</evidence>
<sequence>MSLEEFFNDNSLGDSVWNEEDINLEAISSPLTNTTSIDVLKHTPIRLATRAPEDSFGYPHSGAPGGIAGSNQSMGPPYIVKFSHLPSQFTGPEIEDLFQTKCTKFIKFKLFWELNKKPAMGIALKNSSFFDANFTRDSKVTFTELYSARDMDKILNHWTQPLKELYDIVVTAADFADFKNYVEKTKLLNEADDPTKPFVPKKKPTGPPKAKANPFGTAKPTDTQAITNDIEEKYSKLHIEDTKTLRRLSNEGVSPTKPVVAPKPLSYSAILKRSVDAAASQSPSPQLPLPLPKEEVAVVQSNDEELDDAKEAPSAEVKKDDENHDDQSQSSDNFTFKDTAPRGHGGYRGRGAGRGGRGGRSDRSDRGDHSGERGSHRGRGGGRGGFSRDNESGRKYDDSRSRGGKFQSSRDDNPYSVFRPASGFLRENVNTNSPRGRGGRGHSSGGGRGRGGYRGDRRGFTAV</sequence>
<feature type="compositionally biased region" description="Gly residues" evidence="1">
    <location>
        <begin position="441"/>
        <end position="452"/>
    </location>
</feature>
<feature type="region of interest" description="Disordered" evidence="1">
    <location>
        <begin position="192"/>
        <end position="222"/>
    </location>
</feature>